<gene>
    <name evidence="6" type="ORF">IOE58_01835</name>
</gene>
<feature type="coiled-coil region" evidence="2">
    <location>
        <begin position="36"/>
        <end position="133"/>
    </location>
</feature>
<dbReference type="EMBL" id="JADEYR010000001">
    <property type="protein sequence ID" value="MBE9402993.1"/>
    <property type="molecule type" value="Genomic_DNA"/>
</dbReference>
<dbReference type="RefSeq" id="WP_193864723.1">
    <property type="nucleotide sequence ID" value="NZ_JADEYR010000001.1"/>
</dbReference>
<dbReference type="SUPFAM" id="SSF51261">
    <property type="entry name" value="Duplicated hybrid motif"/>
    <property type="match status" value="1"/>
</dbReference>
<keyword evidence="2" id="KW-0175">Coiled coil</keyword>
<feature type="chain" id="PRO_5046149088" evidence="4">
    <location>
        <begin position="33"/>
        <end position="428"/>
    </location>
</feature>
<dbReference type="InterPro" id="IPR050570">
    <property type="entry name" value="Cell_wall_metabolism_enzyme"/>
</dbReference>
<evidence type="ECO:0000256" key="3">
    <source>
        <dbReference type="SAM" id="MobiDB-lite"/>
    </source>
</evidence>
<proteinExistence type="predicted"/>
<keyword evidence="7" id="KW-1185">Reference proteome</keyword>
<dbReference type="CDD" id="cd12797">
    <property type="entry name" value="M23_peptidase"/>
    <property type="match status" value="1"/>
</dbReference>
<dbReference type="InterPro" id="IPR011055">
    <property type="entry name" value="Dup_hybrid_motif"/>
</dbReference>
<evidence type="ECO:0000256" key="1">
    <source>
        <dbReference type="ARBA" id="ARBA00022729"/>
    </source>
</evidence>
<evidence type="ECO:0000256" key="2">
    <source>
        <dbReference type="SAM" id="Coils"/>
    </source>
</evidence>
<comment type="caution">
    <text evidence="6">The sequence shown here is derived from an EMBL/GenBank/DDBJ whole genome shotgun (WGS) entry which is preliminary data.</text>
</comment>
<feature type="compositionally biased region" description="Basic and acidic residues" evidence="3">
    <location>
        <begin position="242"/>
        <end position="253"/>
    </location>
</feature>
<feature type="signal peptide" evidence="4">
    <location>
        <begin position="1"/>
        <end position="32"/>
    </location>
</feature>
<dbReference type="PANTHER" id="PTHR21666:SF289">
    <property type="entry name" value="L-ALA--D-GLU ENDOPEPTIDASE"/>
    <property type="match status" value="1"/>
</dbReference>
<dbReference type="InterPro" id="IPR016047">
    <property type="entry name" value="M23ase_b-sheet_dom"/>
</dbReference>
<dbReference type="Proteomes" id="UP000644727">
    <property type="component" value="Unassembled WGS sequence"/>
</dbReference>
<evidence type="ECO:0000313" key="7">
    <source>
        <dbReference type="Proteomes" id="UP000644727"/>
    </source>
</evidence>
<keyword evidence="1 4" id="KW-0732">Signal</keyword>
<dbReference type="Gene3D" id="6.10.250.3150">
    <property type="match status" value="1"/>
</dbReference>
<feature type="domain" description="M23ase beta-sheet core" evidence="5">
    <location>
        <begin position="326"/>
        <end position="424"/>
    </location>
</feature>
<accession>A0ABR9VYM2</accession>
<dbReference type="Pfam" id="PF01551">
    <property type="entry name" value="Peptidase_M23"/>
    <property type="match status" value="1"/>
</dbReference>
<evidence type="ECO:0000313" key="6">
    <source>
        <dbReference type="EMBL" id="MBE9402993.1"/>
    </source>
</evidence>
<dbReference type="PANTHER" id="PTHR21666">
    <property type="entry name" value="PEPTIDASE-RELATED"/>
    <property type="match status" value="1"/>
</dbReference>
<dbReference type="Gene3D" id="2.70.70.10">
    <property type="entry name" value="Glucose Permease (Domain IIA)"/>
    <property type="match status" value="1"/>
</dbReference>
<evidence type="ECO:0000256" key="4">
    <source>
        <dbReference type="SAM" id="SignalP"/>
    </source>
</evidence>
<feature type="compositionally biased region" description="Basic and acidic residues" evidence="3">
    <location>
        <begin position="273"/>
        <end position="284"/>
    </location>
</feature>
<name>A0ABR9VYM2_9MICO</name>
<evidence type="ECO:0000259" key="5">
    <source>
        <dbReference type="Pfam" id="PF01551"/>
    </source>
</evidence>
<reference evidence="6 7" key="1">
    <citation type="submission" date="2020-10" db="EMBL/GenBank/DDBJ databases">
        <title>Draft genome and description of Brachybacterium epidermidis sp nov.</title>
        <authorList>
            <person name="Boxberger M."/>
            <person name="La Scola B."/>
        </authorList>
    </citation>
    <scope>NUCLEOTIDE SEQUENCE [LARGE SCALE GENOMIC DNA]</scope>
    <source>
        <strain evidence="6 7">Marseille-Q2903</strain>
    </source>
</reference>
<protein>
    <submittedName>
        <fullName evidence="6">Peptidoglycan DD-metalloendopeptidase family protein</fullName>
    </submittedName>
</protein>
<organism evidence="6 7">
    <name type="scientific">Brachybacterium epidermidis</name>
    <dbReference type="NCBI Taxonomy" id="2781983"/>
    <lineage>
        <taxon>Bacteria</taxon>
        <taxon>Bacillati</taxon>
        <taxon>Actinomycetota</taxon>
        <taxon>Actinomycetes</taxon>
        <taxon>Micrococcales</taxon>
        <taxon>Dermabacteraceae</taxon>
        <taxon>Brachybacterium</taxon>
    </lineage>
</organism>
<sequence length="428" mass="46934">MTDRLLRRPLCVLASALMVLFPLLAVPTTALAEGSKDDKIAERDSIEQQLEDLRLELDGVNDDLADTYMELAETELLIPQAQDALDDAREELAIAEEEDREVGERLSKAQDEEKELEDEVAAGQDEVDRTDDELAQVALSAYKGAGIPNPATVFVGGSPQDTVDRTMNYRLTMASQGSRLDTLRTDQAVSENSADRLTAVREEIDDLKAEAEETLERKTQAEQDAEDAKQELDDLYAQQTQQRDDLEDKKKQYEDDEQNLESRSSSLDDEIAELARKEREREESSGSGGAQPAVTPSGSGWTRPVGERLNSNFGWRVHPIYRTRRLHAGVDFPSACGVPVGATQSGRVIQRTYNRGAGNKIVLSHGIHNGKLITSSYHHLQGFALPVGASVSAGQTVGYVGTTGSSTGCHLHFEIHEDGNAVNPAKYI</sequence>
<feature type="region of interest" description="Disordered" evidence="3">
    <location>
        <begin position="239"/>
        <end position="308"/>
    </location>
</feature>